<sequence length="147" mass="16724">MSDTARTQNITQTPLQIAEAKKVAAGRRYIGVRYRAFEQAQNACGGRLREEIIKVAAELGSMRERYERELAENDPNSSETARVIDKLTRKALDLQNLLLGMSYLKEERDASDELSKALWEFYLLKKVPSLTEELLGDSLVRRYLGIS</sequence>
<reference evidence="1" key="1">
    <citation type="submission" date="2021-07" db="EMBL/GenBank/DDBJ databases">
        <authorList>
            <person name="Durling M."/>
        </authorList>
    </citation>
    <scope>NUCLEOTIDE SEQUENCE</scope>
</reference>
<accession>A0A9N9LLB3</accession>
<dbReference type="Proteomes" id="UP000701801">
    <property type="component" value="Unassembled WGS sequence"/>
</dbReference>
<comment type="caution">
    <text evidence="1">The sequence shown here is derived from an EMBL/GenBank/DDBJ whole genome shotgun (WGS) entry which is preliminary data.</text>
</comment>
<name>A0A9N9LLB3_9HELO</name>
<gene>
    <name evidence="1" type="ORF">HYALB_00011813</name>
</gene>
<proteinExistence type="predicted"/>
<protein>
    <submittedName>
        <fullName evidence="1">Uncharacterized protein</fullName>
    </submittedName>
</protein>
<evidence type="ECO:0000313" key="1">
    <source>
        <dbReference type="EMBL" id="CAG8977465.1"/>
    </source>
</evidence>
<dbReference type="EMBL" id="CAJVRM010000219">
    <property type="protein sequence ID" value="CAG8977465.1"/>
    <property type="molecule type" value="Genomic_DNA"/>
</dbReference>
<keyword evidence="2" id="KW-1185">Reference proteome</keyword>
<organism evidence="1 2">
    <name type="scientific">Hymenoscyphus albidus</name>
    <dbReference type="NCBI Taxonomy" id="595503"/>
    <lineage>
        <taxon>Eukaryota</taxon>
        <taxon>Fungi</taxon>
        <taxon>Dikarya</taxon>
        <taxon>Ascomycota</taxon>
        <taxon>Pezizomycotina</taxon>
        <taxon>Leotiomycetes</taxon>
        <taxon>Helotiales</taxon>
        <taxon>Helotiaceae</taxon>
        <taxon>Hymenoscyphus</taxon>
    </lineage>
</organism>
<dbReference type="OrthoDB" id="10286747at2759"/>
<dbReference type="AlphaFoldDB" id="A0A9N9LLB3"/>
<evidence type="ECO:0000313" key="2">
    <source>
        <dbReference type="Proteomes" id="UP000701801"/>
    </source>
</evidence>